<dbReference type="KEGG" id="sbf:JCM31447_30890"/>
<name>A0A4P2VY52_FLUSA</name>
<evidence type="ECO:0000313" key="1">
    <source>
        <dbReference type="EMBL" id="BBH54615.1"/>
    </source>
</evidence>
<organism evidence="1 2">
    <name type="scientific">Fluviispira sanaruensis</name>
    <dbReference type="NCBI Taxonomy" id="2493639"/>
    <lineage>
        <taxon>Bacteria</taxon>
        <taxon>Pseudomonadati</taxon>
        <taxon>Bdellovibrionota</taxon>
        <taxon>Oligoflexia</taxon>
        <taxon>Silvanigrellales</taxon>
        <taxon>Silvanigrellaceae</taxon>
        <taxon>Fluviispira</taxon>
    </lineage>
</organism>
<protein>
    <submittedName>
        <fullName evidence="1">Uncharacterized protein</fullName>
    </submittedName>
</protein>
<dbReference type="EMBL" id="AP019369">
    <property type="protein sequence ID" value="BBH54615.1"/>
    <property type="molecule type" value="Genomic_DNA"/>
</dbReference>
<dbReference type="OrthoDB" id="9807664at2"/>
<geneLocation type="plasmid" evidence="1 2">
    <name>79K</name>
</geneLocation>
<keyword evidence="2" id="KW-1185">Reference proteome</keyword>
<dbReference type="GeneID" id="39493338"/>
<proteinExistence type="predicted"/>
<accession>A0A4P2VY52</accession>
<gene>
    <name evidence="1" type="ORF">JCM31447_30890</name>
</gene>
<evidence type="ECO:0000313" key="2">
    <source>
        <dbReference type="Proteomes" id="UP000291236"/>
    </source>
</evidence>
<dbReference type="RefSeq" id="WP_130612967.1">
    <property type="nucleotide sequence ID" value="NZ_AP019369.1"/>
</dbReference>
<dbReference type="AlphaFoldDB" id="A0A4P2VY52"/>
<reference evidence="1 2" key="1">
    <citation type="submission" date="2018-12" db="EMBL/GenBank/DDBJ databases">
        <title>Rubrispira sanarue gen. nov., sp., nov., a member of the order Silvanigrellales, isolated from a brackish lake in Hamamatsu Japan.</title>
        <authorList>
            <person name="Maejima Y."/>
            <person name="Iino T."/>
            <person name="Muraguchi Y."/>
            <person name="Fukuda K."/>
            <person name="Nojiri H."/>
            <person name="Ohkuma M."/>
            <person name="Moriuchi R."/>
            <person name="Dohra H."/>
            <person name="Kimbara K."/>
            <person name="Shintani M."/>
        </authorList>
    </citation>
    <scope>NUCLEOTIDE SEQUENCE [LARGE SCALE GENOMIC DNA]</scope>
    <source>
        <strain evidence="1 2">RF1110005</strain>
        <plasmid evidence="1 2">79K</plasmid>
    </source>
</reference>
<sequence length="663" mass="77765">MESYKIDLQSLFQYQSYKKYDGGRFIYKKWGIDSQGNKIPRIVKRSEEPDLQSTYLCNKDRSEILRYIRLDIDFDKSRFELRNSENTCLSWEAIQNTLSKFPQIFEAIEYVTKSTSGKGFHILIGLSPLPLDGRTYGAQINARQLQQLLIEVFNELGIGADPSGAGLKQDFCTYRKVKGIVYHNELLTKRIEKESQKPSYINENGIKIVNNKEPFLTNLLTYVKSVYEELEINYRLYPDIRVERCLSKLFLYLMGAYQPKIFEKRSLTLTGNFKKSVVKFPYVSPHEHIELEKDEIFKIMGTSSRTALRYFKMPEFNKLFNFELTTDDTIKISCKYNKNVLKQIERANKVLASNEIQTNVKLKLIEPYLVQDGERNLAIVNWAIAYKWNGYSEYETLEKIKLRVKQIPASETSRSCKDLQLKCTVHSIFSNRKELFGIKKVNLPKWLEDDKYFIKSKNFSFIEYCLNMRPLFFSRSVAPCGNRWHQNVKRCPNKVFVINRGKNGGLNVICFESFRKKKEVGIAFQALTRPLKIHAVSFNQRIGFFVQDKLQLCLIKNRHYKLGPVLHALSKILKRQVLYSDIVHMRKNTKLYNSLAHMLYDNDIFALHAQQICGNRPSKVENMAVYFEKRAKTLGMTYEEYMSKIRKPDDIIDKKNRDTEIYF</sequence>
<keyword evidence="1" id="KW-0614">Plasmid</keyword>
<dbReference type="Proteomes" id="UP000291236">
    <property type="component" value="Plasmid 79K"/>
</dbReference>